<gene>
    <name evidence="4" type="primary">vmp1</name>
</gene>
<evidence type="ECO:0000313" key="4">
    <source>
        <dbReference type="EMBL" id="CAP40307.1"/>
    </source>
</evidence>
<keyword evidence="3" id="KW-0732">Signal</keyword>
<feature type="transmembrane region" description="Helical" evidence="2">
    <location>
        <begin position="528"/>
        <end position="550"/>
    </location>
</feature>
<keyword evidence="2" id="KW-1133">Transmembrane helix</keyword>
<accession>B0JE57</accession>
<name>B0JE57_9MOLU</name>
<feature type="region of interest" description="Disordered" evidence="1">
    <location>
        <begin position="27"/>
        <end position="48"/>
    </location>
</feature>
<keyword evidence="2" id="KW-0812">Transmembrane</keyword>
<feature type="chain" id="PRO_5002748769" evidence="3">
    <location>
        <begin position="23"/>
        <end position="557"/>
    </location>
</feature>
<evidence type="ECO:0000256" key="3">
    <source>
        <dbReference type="SAM" id="SignalP"/>
    </source>
</evidence>
<dbReference type="EMBL" id="AM910377">
    <property type="protein sequence ID" value="CAP40307.1"/>
    <property type="molecule type" value="Genomic_DNA"/>
</dbReference>
<evidence type="ECO:0000256" key="2">
    <source>
        <dbReference type="SAM" id="Phobius"/>
    </source>
</evidence>
<proteinExistence type="predicted"/>
<dbReference type="AlphaFoldDB" id="B0JE57"/>
<keyword evidence="2" id="KW-0472">Membrane</keyword>
<organism evidence="4">
    <name type="scientific">Candidatus Phytoplasma solani</name>
    <dbReference type="NCBI Taxonomy" id="69896"/>
    <lineage>
        <taxon>Bacteria</taxon>
        <taxon>Bacillati</taxon>
        <taxon>Mycoplasmatota</taxon>
        <taxon>Mollicutes</taxon>
        <taxon>Acholeplasmatales</taxon>
        <taxon>Acholeplasmataceae</taxon>
        <taxon>Candidatus Phytoplasma</taxon>
        <taxon>16SrXII (Stolbur group)</taxon>
    </lineage>
</organism>
<sequence>MCKKLIAFLVFSFIIINFSIFSNNVTGKQTENNPNSSTSEVRSSDDSTILNNRKTHIKNFLKPDSTRITLTAEEVLNVHQQSVLDKILIPNQTRLSLNDVVLTFASTKHLVAAASTTAPNLEGKVTYEHTTSTIAQLNSLLKSTNTAIILTSEESRNPNHRSVLNKVLNPGQNLSPEMVNISFNSSTSELKIAVAKSCWTITGSEVVFNQISVTQDLSNFTKTPTDQAITVTQAESTNPTQVTVNKFLQTAGSLTVGTDVTITFNANERKATLAVVANSTRAQGDNVVFTNVTVTVEKQDLSNFTKPTTETITVTQAEVTSRDQNALNKFLKQAGSLTVNTDATIEFDTTNKKATLTAAQNSTKAQGSVVFTNVTVEKPALSQKLTEKELGQINARTQAAVKAAMLSKNTNLQNVDQNRFTITLDTDASKSNAKVTHPDFAGEVEVSFSVQLKLESILTSTQRDLGKLPERSVDAVRKALLTKKIISSLTPEQQQHLKIELIENKNEADISSSDFSGTIRITFSVQSYTGLIFFVVTVLSLIIIMFVITIKRIKEVK</sequence>
<evidence type="ECO:0000256" key="1">
    <source>
        <dbReference type="SAM" id="MobiDB-lite"/>
    </source>
</evidence>
<reference evidence="4" key="1">
    <citation type="submission" date="2007-11" db="EMBL/GenBank/DDBJ databases">
        <title>Characterization of vmp1 gene encoding a putative variable membrane protein specific to Stolbur phytoplasma.</title>
        <authorList>
            <person name="Cimerman A."/>
            <person name="Foissac X."/>
        </authorList>
    </citation>
    <scope>NUCLEOTIDE SEQUENCE</scope>
    <source>
        <strain evidence="4">PO</strain>
    </source>
</reference>
<protein>
    <submittedName>
        <fullName evidence="4">Putative variable membrane protein 1</fullName>
    </submittedName>
</protein>
<feature type="signal peptide" evidence="3">
    <location>
        <begin position="1"/>
        <end position="22"/>
    </location>
</feature>